<gene>
    <name evidence="1" type="ORF">QFC21_006407</name>
</gene>
<comment type="caution">
    <text evidence="1">The sequence shown here is derived from an EMBL/GenBank/DDBJ whole genome shotgun (WGS) entry which is preliminary data.</text>
</comment>
<evidence type="ECO:0000313" key="1">
    <source>
        <dbReference type="EMBL" id="KAJ9093377.1"/>
    </source>
</evidence>
<dbReference type="Proteomes" id="UP001227268">
    <property type="component" value="Unassembled WGS sequence"/>
</dbReference>
<keyword evidence="2" id="KW-1185">Reference proteome</keyword>
<accession>A0ACC2V447</accession>
<organism evidence="1 2">
    <name type="scientific">Naganishia friedmannii</name>
    <dbReference type="NCBI Taxonomy" id="89922"/>
    <lineage>
        <taxon>Eukaryota</taxon>
        <taxon>Fungi</taxon>
        <taxon>Dikarya</taxon>
        <taxon>Basidiomycota</taxon>
        <taxon>Agaricomycotina</taxon>
        <taxon>Tremellomycetes</taxon>
        <taxon>Filobasidiales</taxon>
        <taxon>Filobasidiaceae</taxon>
        <taxon>Naganishia</taxon>
    </lineage>
</organism>
<proteinExistence type="predicted"/>
<sequence>MSDRRSKNAKGLAVKKIARQLRKRTLAREMPSASRNSTSTPVKRDTYVMSSKAGSLPVSIRSSQVTGSNIYASWLAEHSSIRADVHWLPDLCVNSPVIKQVVTSGQSILFPLVVFMPSFGCTVEDSLALSGA</sequence>
<evidence type="ECO:0000313" key="2">
    <source>
        <dbReference type="Proteomes" id="UP001227268"/>
    </source>
</evidence>
<protein>
    <submittedName>
        <fullName evidence="1">Uncharacterized protein</fullName>
    </submittedName>
</protein>
<reference evidence="1" key="1">
    <citation type="submission" date="2023-04" db="EMBL/GenBank/DDBJ databases">
        <title>Draft Genome sequencing of Naganishia species isolated from polar environments using Oxford Nanopore Technology.</title>
        <authorList>
            <person name="Leo P."/>
            <person name="Venkateswaran K."/>
        </authorList>
    </citation>
    <scope>NUCLEOTIDE SEQUENCE</scope>
    <source>
        <strain evidence="1">MNA-CCFEE 5423</strain>
    </source>
</reference>
<dbReference type="EMBL" id="JASBWT010000031">
    <property type="protein sequence ID" value="KAJ9093377.1"/>
    <property type="molecule type" value="Genomic_DNA"/>
</dbReference>
<name>A0ACC2V447_9TREE</name>